<dbReference type="InterPro" id="IPR001202">
    <property type="entry name" value="WW_dom"/>
</dbReference>
<dbReference type="STRING" id="1076872.G8ZU56"/>
<dbReference type="PROSITE" id="PS51676">
    <property type="entry name" value="FF"/>
    <property type="match status" value="1"/>
</dbReference>
<accession>G8ZU56</accession>
<dbReference type="RefSeq" id="XP_003681361.1">
    <property type="nucleotide sequence ID" value="XM_003681313.1"/>
</dbReference>
<evidence type="ECO:0000259" key="2">
    <source>
        <dbReference type="PROSITE" id="PS50020"/>
    </source>
</evidence>
<keyword evidence="5" id="KW-1185">Reference proteome</keyword>
<evidence type="ECO:0000256" key="1">
    <source>
        <dbReference type="SAM" id="MobiDB-lite"/>
    </source>
</evidence>
<sequence>MGRLWTTFTAPSGEKYYYNLRTKESTWKRPESFYEDGGNKRPKLTREPEPFYAIPLVNDWFLVIDDIGGKYYFDSSTEEASWTLEDPESAELLSTIDKNKIILLVAIARGYNTNVGDRVYQEVIDDLKALRKGSAVEEEGEQEGEQESESIPSESEEEEKRPSGLIAGYSSSEEEENEIDSDVEKLNNLGDDDLPKENHEDESQIRNDFFQLLQRHQCDPYSTWSIQARKIQEDPLFYRITDDSIRESMFEEWCEKAINRTTNPQDLVDEDNLDDDSREEEEEDELEPLPFHYLAHIVSKANITPSTIFQDIKDQNKADFKKYKIKQFVKSKSQQETFVSKLLFYYKKFTLDERKEIFHDLLESHSRSIKKNLEQESESMRSTLSEEAGSNDAYAIETKLLKMENLIGLARDMEELANDPKYYVLGIKDKMIELMHYLTSYI</sequence>
<proteinExistence type="predicted"/>
<dbReference type="Gene3D" id="1.10.10.440">
    <property type="entry name" value="FF domain"/>
    <property type="match status" value="1"/>
</dbReference>
<dbReference type="PROSITE" id="PS01159">
    <property type="entry name" value="WW_DOMAIN_1"/>
    <property type="match status" value="1"/>
</dbReference>
<feature type="domain" description="FF" evidence="3">
    <location>
        <begin position="201"/>
        <end position="256"/>
    </location>
</feature>
<protein>
    <recommendedName>
        <fullName evidence="6">WW domain-containing protein</fullName>
    </recommendedName>
</protein>
<feature type="region of interest" description="Disordered" evidence="1">
    <location>
        <begin position="134"/>
        <end position="200"/>
    </location>
</feature>
<dbReference type="Gene3D" id="2.20.70.10">
    <property type="match status" value="1"/>
</dbReference>
<dbReference type="EMBL" id="HE616745">
    <property type="protein sequence ID" value="CCE92150.1"/>
    <property type="molecule type" value="Genomic_DNA"/>
</dbReference>
<name>G8ZU56_TORDE</name>
<reference evidence="4 5" key="1">
    <citation type="journal article" date="2011" name="Proc. Natl. Acad. Sci. U.S.A.">
        <title>Evolutionary erosion of yeast sex chromosomes by mating-type switching accidents.</title>
        <authorList>
            <person name="Gordon J.L."/>
            <person name="Armisen D."/>
            <person name="Proux-Wera E."/>
            <person name="Oheigeartaigh S.S."/>
            <person name="Byrne K.P."/>
            <person name="Wolfe K.H."/>
        </authorList>
    </citation>
    <scope>NUCLEOTIDE SEQUENCE [LARGE SCALE GENOMIC DNA]</scope>
    <source>
        <strain evidence="5">ATCC 10662 / CBS 1146 / NBRC 0425 / NCYC 2629 / NRRL Y-866</strain>
    </source>
</reference>
<dbReference type="GO" id="GO:0005685">
    <property type="term" value="C:U1 snRNP"/>
    <property type="evidence" value="ECO:0007669"/>
    <property type="project" value="TreeGrafter"/>
</dbReference>
<dbReference type="HOGENOM" id="CLU_039649_0_0_1"/>
<feature type="domain" description="WW" evidence="2">
    <location>
        <begin position="54"/>
        <end position="87"/>
    </location>
</feature>
<feature type="compositionally biased region" description="Acidic residues" evidence="1">
    <location>
        <begin position="267"/>
        <end position="286"/>
    </location>
</feature>
<dbReference type="CDD" id="cd00201">
    <property type="entry name" value="WW"/>
    <property type="match status" value="1"/>
</dbReference>
<dbReference type="PROSITE" id="PS50020">
    <property type="entry name" value="WW_DOMAIN_2"/>
    <property type="match status" value="2"/>
</dbReference>
<dbReference type="PANTHER" id="PTHR11864">
    <property type="entry name" value="PRE-MRNA-PROCESSING PROTEIN PRP40"/>
    <property type="match status" value="1"/>
</dbReference>
<dbReference type="Pfam" id="PF01846">
    <property type="entry name" value="FF"/>
    <property type="match status" value="1"/>
</dbReference>
<dbReference type="SUPFAM" id="SSF81698">
    <property type="entry name" value="FF domain"/>
    <property type="match status" value="1"/>
</dbReference>
<organism evidence="4 5">
    <name type="scientific">Torulaspora delbrueckii</name>
    <name type="common">Yeast</name>
    <name type="synonym">Candida colliculosa</name>
    <dbReference type="NCBI Taxonomy" id="4950"/>
    <lineage>
        <taxon>Eukaryota</taxon>
        <taxon>Fungi</taxon>
        <taxon>Dikarya</taxon>
        <taxon>Ascomycota</taxon>
        <taxon>Saccharomycotina</taxon>
        <taxon>Saccharomycetes</taxon>
        <taxon>Saccharomycetales</taxon>
        <taxon>Saccharomycetaceae</taxon>
        <taxon>Torulaspora</taxon>
    </lineage>
</organism>
<evidence type="ECO:0000313" key="4">
    <source>
        <dbReference type="EMBL" id="CCE92150.1"/>
    </source>
</evidence>
<dbReference type="Pfam" id="PF00397">
    <property type="entry name" value="WW"/>
    <property type="match status" value="1"/>
</dbReference>
<dbReference type="OrthoDB" id="410044at2759"/>
<evidence type="ECO:0008006" key="6">
    <source>
        <dbReference type="Google" id="ProtNLM"/>
    </source>
</evidence>
<dbReference type="AlphaFoldDB" id="G8ZU56"/>
<dbReference type="SUPFAM" id="SSF51045">
    <property type="entry name" value="WW domain"/>
    <property type="match status" value="1"/>
</dbReference>
<dbReference type="eggNOG" id="KOG0152">
    <property type="taxonomic scope" value="Eukaryota"/>
</dbReference>
<feature type="compositionally biased region" description="Acidic residues" evidence="1">
    <location>
        <begin position="172"/>
        <end position="181"/>
    </location>
</feature>
<dbReference type="GO" id="GO:0071004">
    <property type="term" value="C:U2-type prespliceosome"/>
    <property type="evidence" value="ECO:0007669"/>
    <property type="project" value="TreeGrafter"/>
</dbReference>
<evidence type="ECO:0000313" key="5">
    <source>
        <dbReference type="Proteomes" id="UP000005627"/>
    </source>
</evidence>
<feature type="domain" description="WW" evidence="2">
    <location>
        <begin position="1"/>
        <end position="32"/>
    </location>
</feature>
<dbReference type="InterPro" id="IPR039726">
    <property type="entry name" value="Prp40-like"/>
</dbReference>
<dbReference type="KEGG" id="tdl:TDEL_0D05660"/>
<feature type="region of interest" description="Disordered" evidence="1">
    <location>
        <begin position="264"/>
        <end position="286"/>
    </location>
</feature>
<dbReference type="SMART" id="SM00441">
    <property type="entry name" value="FF"/>
    <property type="match status" value="1"/>
</dbReference>
<dbReference type="InterPro" id="IPR002713">
    <property type="entry name" value="FF_domain"/>
</dbReference>
<dbReference type="PANTHER" id="PTHR11864:SF30">
    <property type="entry name" value="PRE-MRNA-SPLICING FACTOR URN1"/>
    <property type="match status" value="1"/>
</dbReference>
<dbReference type="GO" id="GO:0003723">
    <property type="term" value="F:RNA binding"/>
    <property type="evidence" value="ECO:0007669"/>
    <property type="project" value="TreeGrafter"/>
</dbReference>
<dbReference type="GeneID" id="11503517"/>
<dbReference type="GO" id="GO:0045292">
    <property type="term" value="P:mRNA cis splicing, via spliceosome"/>
    <property type="evidence" value="ECO:0007669"/>
    <property type="project" value="InterPro"/>
</dbReference>
<evidence type="ECO:0000259" key="3">
    <source>
        <dbReference type="PROSITE" id="PS51676"/>
    </source>
</evidence>
<dbReference type="InterPro" id="IPR036020">
    <property type="entry name" value="WW_dom_sf"/>
</dbReference>
<dbReference type="FunCoup" id="G8ZU56">
    <property type="interactions" value="177"/>
</dbReference>
<dbReference type="Proteomes" id="UP000005627">
    <property type="component" value="Chromosome 4"/>
</dbReference>
<gene>
    <name evidence="4" type="primary">TDEL0D05660</name>
    <name evidence="4" type="ORF">TDEL_0D05660</name>
</gene>
<feature type="compositionally biased region" description="Acidic residues" evidence="1">
    <location>
        <begin position="136"/>
        <end position="148"/>
    </location>
</feature>
<dbReference type="InterPro" id="IPR036517">
    <property type="entry name" value="FF_domain_sf"/>
</dbReference>
<dbReference type="SMART" id="SM00456">
    <property type="entry name" value="WW"/>
    <property type="match status" value="2"/>
</dbReference>
<dbReference type="InParanoid" id="G8ZU56"/>